<comment type="subcellular location">
    <subcellularLocation>
        <location evidence="1">Membrane</location>
    </subcellularLocation>
</comment>
<dbReference type="InterPro" id="IPR040096">
    <property type="entry name" value="Ric1"/>
</dbReference>
<dbReference type="OrthoDB" id="67540at2759"/>
<accession>A0A183IY50</accession>
<sequence length="920" mass="103100">MFSSDVCVYHIDDVTGALVQTYRVRVNLLELPEAIQQARPVQYVEWSPCESALVIAWKGGGFGCWSVFGSKLWFRFGTDGAVSSSSGDNIEDRLKTYVRNFDWGPEGYDLWLCCDTLRVLELLHVCSTDKVLQADVERVALVASDRVYVSLVKSFENQQQSAMSHSYWQQVQVPHEYIGIYWPIRFAHYNSSRQSLCVAGSRGLTCYNFAQNKWRLFGNESHIRMYSQQHSLGNSFCTRVHVDVPILLLNICCDILITFDLDANLLYELNISDQRFALLYCICGESRVSFIYGAMPAVTLCTQVSLREHILHPFCVVAVFPLSRVTECGNPPSFISKWIMLPFEISIYPLCVSGSECFVSGIESDFGREETNYCIDLQSQVFLHHILKQLIKRNLGNYALEIAHSYGNLQYFPHLLELLLHTVLEEEAASSGPIPDPLLPSIIDFLKEFKEFLRTVAHCARKTEMALWKHLFQIVGSPKDLYNICLENKELDTATSYFIILQSTESAADTKEEKFIRCFSRLLLVVPDPFDLNSPPETPLVLLKQPPNPRLPVLSPSSVDESGSFVFKTFPRQRYSSLSGSAATEDHHRRVSATDKGKTVTAVKKPSNKTKDDFRKSGLVTKSSDENCSPSGDRNLVSPVDYLTELILDHVRFLLSNFMVYDLFNMAAHLDLDVSVWLNKERNNSARVSNFPAALRQMHLDFHWPYPVSTSSVIEHVNHKIGKCDNNGGNGKDNYVSTHPSIDSGIRSLNIASDSESTPEVNGFGTAYRTTGDGALPRADTLQPPLCSNDSTCGKCGDLVALATSSLSINDCTETNTEDSWSVDPDLCSQVDQDLESLEYFCGNVARGSSDSEAKLCHIRQIMLDSLCLDWVLLTCLVLKDFASLTKALNLRTLTAVEANAFSGLKSGVLQLESWSEAFW</sequence>
<evidence type="ECO:0000313" key="8">
    <source>
        <dbReference type="WBParaSite" id="SBAD_0000885901-mRNA-1"/>
    </source>
</evidence>
<dbReference type="WBParaSite" id="SBAD_0000885901-mRNA-1">
    <property type="protein sequence ID" value="SBAD_0000885901-mRNA-1"/>
    <property type="gene ID" value="SBAD_0000885901"/>
</dbReference>
<organism evidence="8">
    <name type="scientific">Soboliphyme baturini</name>
    <dbReference type="NCBI Taxonomy" id="241478"/>
    <lineage>
        <taxon>Eukaryota</taxon>
        <taxon>Metazoa</taxon>
        <taxon>Ecdysozoa</taxon>
        <taxon>Nematoda</taxon>
        <taxon>Enoplea</taxon>
        <taxon>Dorylaimia</taxon>
        <taxon>Dioctophymatida</taxon>
        <taxon>Dioctophymatoidea</taxon>
        <taxon>Soboliphymatidae</taxon>
        <taxon>Soboliphyme</taxon>
    </lineage>
</organism>
<dbReference type="AlphaFoldDB" id="A0A183IY50"/>
<dbReference type="SUPFAM" id="SSF50969">
    <property type="entry name" value="YVTN repeat-like/Quinoprotein amine dehydrogenase"/>
    <property type="match status" value="1"/>
</dbReference>
<feature type="domain" description="RIC1 C-terminal alpha solenoid region" evidence="5">
    <location>
        <begin position="384"/>
        <end position="522"/>
    </location>
</feature>
<evidence type="ECO:0000256" key="1">
    <source>
        <dbReference type="ARBA" id="ARBA00004370"/>
    </source>
</evidence>
<dbReference type="GO" id="GO:0034066">
    <property type="term" value="C:Ric1-Rgp1 guanyl-nucleotide exchange factor complex"/>
    <property type="evidence" value="ECO:0007669"/>
    <property type="project" value="InterPro"/>
</dbReference>
<gene>
    <name evidence="6" type="ORF">SBAD_LOCUS8548</name>
</gene>
<dbReference type="InterPro" id="IPR011044">
    <property type="entry name" value="Quino_amine_DH_bsu"/>
</dbReference>
<feature type="compositionally biased region" description="Polar residues" evidence="4">
    <location>
        <begin position="620"/>
        <end position="632"/>
    </location>
</feature>
<evidence type="ECO:0000256" key="4">
    <source>
        <dbReference type="SAM" id="MobiDB-lite"/>
    </source>
</evidence>
<reference evidence="6 7" key="2">
    <citation type="submission" date="2018-11" db="EMBL/GenBank/DDBJ databases">
        <authorList>
            <consortium name="Pathogen Informatics"/>
        </authorList>
    </citation>
    <scope>NUCLEOTIDE SEQUENCE [LARGE SCALE GENOMIC DNA]</scope>
</reference>
<keyword evidence="2" id="KW-0472">Membrane</keyword>
<evidence type="ECO:0000313" key="7">
    <source>
        <dbReference type="Proteomes" id="UP000270296"/>
    </source>
</evidence>
<reference evidence="8" key="1">
    <citation type="submission" date="2016-06" db="UniProtKB">
        <authorList>
            <consortium name="WormBaseParasite"/>
        </authorList>
    </citation>
    <scope>IDENTIFICATION</scope>
</reference>
<name>A0A183IY50_9BILA</name>
<feature type="region of interest" description="Disordered" evidence="4">
    <location>
        <begin position="578"/>
        <end position="632"/>
    </location>
</feature>
<dbReference type="GO" id="GO:0042147">
    <property type="term" value="P:retrograde transport, endosome to Golgi"/>
    <property type="evidence" value="ECO:0007669"/>
    <property type="project" value="TreeGrafter"/>
</dbReference>
<dbReference type="EMBL" id="UZAM01011712">
    <property type="protein sequence ID" value="VDP17804.1"/>
    <property type="molecule type" value="Genomic_DNA"/>
</dbReference>
<feature type="compositionally biased region" description="Basic and acidic residues" evidence="4">
    <location>
        <begin position="584"/>
        <end position="598"/>
    </location>
</feature>
<evidence type="ECO:0000313" key="6">
    <source>
        <dbReference type="EMBL" id="VDP17804.1"/>
    </source>
</evidence>
<dbReference type="GO" id="GO:0006886">
    <property type="term" value="P:intracellular protein transport"/>
    <property type="evidence" value="ECO:0007669"/>
    <property type="project" value="InterPro"/>
</dbReference>
<dbReference type="PANTHER" id="PTHR22746:SF10">
    <property type="entry name" value="GUANINE NUCLEOTIDE EXCHANGE FACTOR SUBUNIT RIC1"/>
    <property type="match status" value="1"/>
</dbReference>
<keyword evidence="7" id="KW-1185">Reference proteome</keyword>
<evidence type="ECO:0000256" key="2">
    <source>
        <dbReference type="ARBA" id="ARBA00023136"/>
    </source>
</evidence>
<dbReference type="PANTHER" id="PTHR22746">
    <property type="entry name" value="RAB6A-GEF COMPLEX PARTNER PROTEIN 1"/>
    <property type="match status" value="1"/>
</dbReference>
<proteinExistence type="predicted"/>
<evidence type="ECO:0000259" key="5">
    <source>
        <dbReference type="Pfam" id="PF07064"/>
    </source>
</evidence>
<dbReference type="Proteomes" id="UP000270296">
    <property type="component" value="Unassembled WGS sequence"/>
</dbReference>
<dbReference type="InterPro" id="IPR009771">
    <property type="entry name" value="RIC1_C"/>
</dbReference>
<dbReference type="Pfam" id="PF07064">
    <property type="entry name" value="RIC1"/>
    <property type="match status" value="1"/>
</dbReference>
<protein>
    <recommendedName>
        <fullName evidence="3">Protein RIC1 homolog</fullName>
    </recommendedName>
</protein>
<dbReference type="GO" id="GO:0000139">
    <property type="term" value="C:Golgi membrane"/>
    <property type="evidence" value="ECO:0007669"/>
    <property type="project" value="TreeGrafter"/>
</dbReference>
<evidence type="ECO:0000256" key="3">
    <source>
        <dbReference type="ARBA" id="ARBA00029879"/>
    </source>
</evidence>
<dbReference type="GO" id="GO:0005829">
    <property type="term" value="C:cytosol"/>
    <property type="evidence" value="ECO:0007669"/>
    <property type="project" value="TreeGrafter"/>
</dbReference>